<name>E1QZI1_OLSUV</name>
<reference evidence="3 4" key="1">
    <citation type="journal article" date="2010" name="Stand. Genomic Sci.">
        <title>Complete genome sequence of Olsenella uli type strain (VPI D76D-27C).</title>
        <authorList>
            <person name="Goker M."/>
            <person name="Held B."/>
            <person name="Lucas S."/>
            <person name="Nolan M."/>
            <person name="Yasawong M."/>
            <person name="Glavina Del Rio T."/>
            <person name="Tice H."/>
            <person name="Cheng J.F."/>
            <person name="Bruce D."/>
            <person name="Detter J.C."/>
            <person name="Tapia R."/>
            <person name="Han C."/>
            <person name="Goodwin L."/>
            <person name="Pitluck S."/>
            <person name="Liolios K."/>
            <person name="Ivanova N."/>
            <person name="Mavromatis K."/>
            <person name="Mikhailova N."/>
            <person name="Pati A."/>
            <person name="Chen A."/>
            <person name="Palaniappan K."/>
            <person name="Land M."/>
            <person name="Hauser L."/>
            <person name="Chang Y.J."/>
            <person name="Jeffries C.D."/>
            <person name="Rohde M."/>
            <person name="Sikorski J."/>
            <person name="Pukall R."/>
            <person name="Woyke T."/>
            <person name="Bristow J."/>
            <person name="Eisen J.A."/>
            <person name="Markowitz V."/>
            <person name="Hugenholtz P."/>
            <person name="Kyrpides N.C."/>
            <person name="Klenk H.P."/>
            <person name="Lapidus A."/>
        </authorList>
    </citation>
    <scope>NUCLEOTIDE SEQUENCE [LARGE SCALE GENOMIC DNA]</scope>
    <source>
        <strain evidence="4">ATCC 49627 / DSM 7084 / CIP 109912 / JCM 12494 / NCIMB 702895 / VPI D76D-27C</strain>
    </source>
</reference>
<evidence type="ECO:0000313" key="3">
    <source>
        <dbReference type="EMBL" id="ADK67795.1"/>
    </source>
</evidence>
<feature type="compositionally biased region" description="Low complexity" evidence="1">
    <location>
        <begin position="226"/>
        <end position="265"/>
    </location>
</feature>
<dbReference type="Proteomes" id="UP000000333">
    <property type="component" value="Chromosome"/>
</dbReference>
<dbReference type="KEGG" id="ols:Olsu_0681"/>
<dbReference type="RefSeq" id="WP_013251547.1">
    <property type="nucleotide sequence ID" value="NC_014363.1"/>
</dbReference>
<keyword evidence="4" id="KW-1185">Reference proteome</keyword>
<protein>
    <submittedName>
        <fullName evidence="3">Uncharacterized protein</fullName>
    </submittedName>
</protein>
<keyword evidence="2" id="KW-0812">Transmembrane</keyword>
<organism evidence="3 4">
    <name type="scientific">Olsenella uli (strain ATCC 49627 / DSM 7084 / CCUG 31166 / CIP 109912 / JCM 12494 / LMG 11480 / NCIMB 702895 / VPI D76D-27C)</name>
    <name type="common">Lactobacillus uli</name>
    <dbReference type="NCBI Taxonomy" id="633147"/>
    <lineage>
        <taxon>Bacteria</taxon>
        <taxon>Bacillati</taxon>
        <taxon>Actinomycetota</taxon>
        <taxon>Coriobacteriia</taxon>
        <taxon>Coriobacteriales</taxon>
        <taxon>Atopobiaceae</taxon>
        <taxon>Olsenella</taxon>
    </lineage>
</organism>
<dbReference type="eggNOG" id="ENOG5032Y91">
    <property type="taxonomic scope" value="Bacteria"/>
</dbReference>
<dbReference type="GeneID" id="78513186"/>
<keyword evidence="2" id="KW-1133">Transmembrane helix</keyword>
<dbReference type="AlphaFoldDB" id="E1QZI1"/>
<dbReference type="EMBL" id="CP002106">
    <property type="protein sequence ID" value="ADK67795.1"/>
    <property type="molecule type" value="Genomic_DNA"/>
</dbReference>
<dbReference type="STRING" id="633147.Olsu_0681"/>
<sequence length="340" mass="31884">MDPQHTNVSSGDDGPDKTTKKSLFEDFSMTAVVASALASVTSFALSSQIGLAGSLIGVGIAAAASAIASQVYKSVLSASAEKIKGLGEQGPGMTDPATPTVRLGAHGPDAGGTVVRRMPDAAPGMPGDEPTSPAMAETGTPIAPEAIRTAAADRRSRTIRRRALIVTAVAAIAAVLVYAAIVSLATAGQGIGSSSVVAPTVSEPRGGSSSDATTDRRAEGAGGSSTGQDGTSGSDAEATSSDEGSSAGSSATSGSGTSGSSASGSSGSGTSGSPDSKGDGTGGATTTGGSSSDTTGSSSTGASGTTGGSSDASSTGTSGTSPSGSGSSKSVATSASGSAA</sequence>
<accession>E1QZI1</accession>
<evidence type="ECO:0000256" key="1">
    <source>
        <dbReference type="SAM" id="MobiDB-lite"/>
    </source>
</evidence>
<evidence type="ECO:0000256" key="2">
    <source>
        <dbReference type="SAM" id="Phobius"/>
    </source>
</evidence>
<keyword evidence="2" id="KW-0472">Membrane</keyword>
<gene>
    <name evidence="3" type="ordered locus">Olsu_0681</name>
</gene>
<feature type="region of interest" description="Disordered" evidence="1">
    <location>
        <begin position="192"/>
        <end position="340"/>
    </location>
</feature>
<dbReference type="HOGENOM" id="CLU_815955_0_0_11"/>
<feature type="transmembrane region" description="Helical" evidence="2">
    <location>
        <begin position="51"/>
        <end position="72"/>
    </location>
</feature>
<feature type="transmembrane region" description="Helical" evidence="2">
    <location>
        <begin position="163"/>
        <end position="185"/>
    </location>
</feature>
<proteinExistence type="predicted"/>
<feature type="compositionally biased region" description="Low complexity" evidence="1">
    <location>
        <begin position="287"/>
        <end position="340"/>
    </location>
</feature>
<evidence type="ECO:0000313" key="4">
    <source>
        <dbReference type="Proteomes" id="UP000000333"/>
    </source>
</evidence>